<dbReference type="AlphaFoldDB" id="A0AAD7YSV2"/>
<feature type="compositionally biased region" description="Basic and acidic residues" evidence="1">
    <location>
        <begin position="109"/>
        <end position="128"/>
    </location>
</feature>
<name>A0AAD7YSV2_MYTSE</name>
<feature type="domain" description="MADF" evidence="2">
    <location>
        <begin position="12"/>
        <end position="105"/>
    </location>
</feature>
<dbReference type="SMART" id="SM00595">
    <property type="entry name" value="MADF"/>
    <property type="match status" value="1"/>
</dbReference>
<gene>
    <name evidence="3" type="ORF">PYW07_015952</name>
</gene>
<feature type="compositionally biased region" description="Polar residues" evidence="1">
    <location>
        <begin position="129"/>
        <end position="149"/>
    </location>
</feature>
<accession>A0AAD7YSV2</accession>
<proteinExistence type="predicted"/>
<feature type="region of interest" description="Disordered" evidence="1">
    <location>
        <begin position="109"/>
        <end position="160"/>
    </location>
</feature>
<feature type="region of interest" description="Disordered" evidence="1">
    <location>
        <begin position="241"/>
        <end position="262"/>
    </location>
</feature>
<dbReference type="Pfam" id="PF10545">
    <property type="entry name" value="MADF_DNA_bdg"/>
    <property type="match status" value="1"/>
</dbReference>
<evidence type="ECO:0000259" key="2">
    <source>
        <dbReference type="PROSITE" id="PS51029"/>
    </source>
</evidence>
<dbReference type="InterPro" id="IPR006578">
    <property type="entry name" value="MADF-dom"/>
</dbReference>
<comment type="caution">
    <text evidence="3">The sequence shown here is derived from an EMBL/GenBank/DDBJ whole genome shotgun (WGS) entry which is preliminary data.</text>
</comment>
<evidence type="ECO:0000256" key="1">
    <source>
        <dbReference type="SAM" id="MobiDB-lite"/>
    </source>
</evidence>
<protein>
    <recommendedName>
        <fullName evidence="2">MADF domain-containing protein</fullName>
    </recommendedName>
</protein>
<dbReference type="Proteomes" id="UP001231518">
    <property type="component" value="Chromosome 7"/>
</dbReference>
<dbReference type="PROSITE" id="PS51029">
    <property type="entry name" value="MADF"/>
    <property type="match status" value="1"/>
</dbReference>
<reference evidence="3" key="1">
    <citation type="submission" date="2023-03" db="EMBL/GenBank/DDBJ databases">
        <title>Chromosome-level genomes of two armyworms, Mythimna separata and Mythimna loreyi, provide insights into the biosynthesis and reception of sex pheromones.</title>
        <authorList>
            <person name="Zhao H."/>
        </authorList>
    </citation>
    <scope>NUCLEOTIDE SEQUENCE</scope>
    <source>
        <strain evidence="3">BeijingLab</strain>
        <tissue evidence="3">Pupa</tissue>
    </source>
</reference>
<evidence type="ECO:0000313" key="3">
    <source>
        <dbReference type="EMBL" id="KAJ8724994.1"/>
    </source>
</evidence>
<keyword evidence="4" id="KW-1185">Reference proteome</keyword>
<dbReference type="EMBL" id="JARGEI010000010">
    <property type="protein sequence ID" value="KAJ8724994.1"/>
    <property type="molecule type" value="Genomic_DNA"/>
</dbReference>
<dbReference type="PANTHER" id="PTHR21505">
    <property type="entry name" value="MADF DOMAIN-CONTAINING PROTEIN-RELATED"/>
    <property type="match status" value="1"/>
</dbReference>
<organism evidence="3 4">
    <name type="scientific">Mythimna separata</name>
    <name type="common">Oriental armyworm</name>
    <name type="synonym">Pseudaletia separata</name>
    <dbReference type="NCBI Taxonomy" id="271217"/>
    <lineage>
        <taxon>Eukaryota</taxon>
        <taxon>Metazoa</taxon>
        <taxon>Ecdysozoa</taxon>
        <taxon>Arthropoda</taxon>
        <taxon>Hexapoda</taxon>
        <taxon>Insecta</taxon>
        <taxon>Pterygota</taxon>
        <taxon>Neoptera</taxon>
        <taxon>Endopterygota</taxon>
        <taxon>Lepidoptera</taxon>
        <taxon>Glossata</taxon>
        <taxon>Ditrysia</taxon>
        <taxon>Noctuoidea</taxon>
        <taxon>Noctuidae</taxon>
        <taxon>Noctuinae</taxon>
        <taxon>Hadenini</taxon>
        <taxon>Mythimna</taxon>
    </lineage>
</organism>
<evidence type="ECO:0000313" key="4">
    <source>
        <dbReference type="Proteomes" id="UP001231518"/>
    </source>
</evidence>
<sequence length="281" mass="33020">MSVVWYNEQVLKLIELYQNYECLWDTAHRDYKNKLKKQDAWDSIAKTLDVSVKEVESKVHTLRSQFSRERKKFKCSKKAGSGSKDLFNSKWFAYEPLLFLIKDETTTGNKDTFENHEEDHNSTQHQNEDNSMQYQNEDSQADQTETIPQSGKKVAKKRSHDEKIDEAYEVMKNVKRRLEDRNEMIDEFDVYGKYVGSELRNIEDEYSTLIAKRLINNILIDARLGKYRQEYNTYGYSTKRQSTLGTSASNDGTTYQDSVQQNNDEDFVNFELPTIKSELQD</sequence>
<dbReference type="PANTHER" id="PTHR21505:SF12">
    <property type="entry name" value="MADF DOMAIN-CONTAINING PROTEIN-RELATED"/>
    <property type="match status" value="1"/>
</dbReference>